<keyword evidence="3 4" id="KW-0998">Cell outer membrane</keyword>
<dbReference type="GO" id="GO:0030674">
    <property type="term" value="F:protein-macromolecule adaptor activity"/>
    <property type="evidence" value="ECO:0007669"/>
    <property type="project" value="TreeGrafter"/>
</dbReference>
<dbReference type="HAMAP" id="MF_00925">
    <property type="entry name" value="OM_assembly_BamE"/>
    <property type="match status" value="1"/>
</dbReference>
<protein>
    <recommendedName>
        <fullName evidence="4">Outer membrane protein assembly factor BamE</fullName>
    </recommendedName>
</protein>
<dbReference type="PATRIC" id="fig|740709.3.peg.1347"/>
<evidence type="ECO:0000313" key="6">
    <source>
        <dbReference type="EMBL" id="EKE83798.1"/>
    </source>
</evidence>
<dbReference type="GO" id="GO:0051205">
    <property type="term" value="P:protein insertion into membrane"/>
    <property type="evidence" value="ECO:0007669"/>
    <property type="project" value="UniProtKB-UniRule"/>
</dbReference>
<dbReference type="GO" id="GO:1990063">
    <property type="term" value="C:Bam protein complex"/>
    <property type="evidence" value="ECO:0007669"/>
    <property type="project" value="TreeGrafter"/>
</dbReference>
<accession>K2K7X9</accession>
<reference evidence="6 7" key="1">
    <citation type="journal article" date="2012" name="J. Bacteriol.">
        <title>Genome Sequence of Idiomarina xiamenensis Type Strain 10-D-4.</title>
        <authorList>
            <person name="Lai Q."/>
            <person name="Wang L."/>
            <person name="Wang W."/>
            <person name="Shao Z."/>
        </authorList>
    </citation>
    <scope>NUCLEOTIDE SEQUENCE [LARGE SCALE GENOMIC DNA]</scope>
    <source>
        <strain evidence="6 7">10-D-4</strain>
    </source>
</reference>
<dbReference type="PANTHER" id="PTHR37482:SF1">
    <property type="entry name" value="OUTER MEMBRANE PROTEIN ASSEMBLY FACTOR BAME"/>
    <property type="match status" value="1"/>
</dbReference>
<dbReference type="AlphaFoldDB" id="K2K7X9"/>
<dbReference type="PROSITE" id="PS51257">
    <property type="entry name" value="PROKAR_LIPOPROTEIN"/>
    <property type="match status" value="1"/>
</dbReference>
<evidence type="ECO:0000256" key="3">
    <source>
        <dbReference type="ARBA" id="ARBA00023237"/>
    </source>
</evidence>
<dbReference type="GO" id="GO:0043165">
    <property type="term" value="P:Gram-negative-bacterium-type cell outer membrane assembly"/>
    <property type="evidence" value="ECO:0007669"/>
    <property type="project" value="UniProtKB-UniRule"/>
</dbReference>
<evidence type="ECO:0000256" key="4">
    <source>
        <dbReference type="HAMAP-Rule" id="MF_00925"/>
    </source>
</evidence>
<sequence>MKAVLMGAAVLLLSGCSTLDKMVYRIDIPQGNYLEQRDIDKLRIGMSKEQVAFVLGKPVSANAFNQDVWHYVYQLDPNSGDIYRREAILTFTDGALSNYEGDFDLPEDFNTPLDQ</sequence>
<dbReference type="Proteomes" id="UP000014115">
    <property type="component" value="Unassembled WGS sequence"/>
</dbReference>
<gene>
    <name evidence="4" type="primary">bamE</name>
    <name evidence="6" type="ORF">A10D4_06616</name>
</gene>
<evidence type="ECO:0000259" key="5">
    <source>
        <dbReference type="Pfam" id="PF04355"/>
    </source>
</evidence>
<dbReference type="InterPro" id="IPR037873">
    <property type="entry name" value="BamE-like"/>
</dbReference>
<dbReference type="eggNOG" id="COG2913">
    <property type="taxonomic scope" value="Bacteria"/>
</dbReference>
<comment type="function">
    <text evidence="4">Part of the outer membrane protein assembly complex, which is involved in assembly and insertion of beta-barrel proteins into the outer membrane.</text>
</comment>
<dbReference type="InterPro" id="IPR007450">
    <property type="entry name" value="BamE_dom"/>
</dbReference>
<dbReference type="Gene3D" id="3.30.1450.10">
    <property type="match status" value="1"/>
</dbReference>
<keyword evidence="4" id="KW-0564">Palmitate</keyword>
<evidence type="ECO:0000313" key="7">
    <source>
        <dbReference type="Proteomes" id="UP000014115"/>
    </source>
</evidence>
<keyword evidence="7" id="KW-1185">Reference proteome</keyword>
<dbReference type="OrthoDB" id="9808250at2"/>
<dbReference type="Pfam" id="PF04355">
    <property type="entry name" value="BamE"/>
    <property type="match status" value="1"/>
</dbReference>
<dbReference type="RefSeq" id="WP_008488497.1">
    <property type="nucleotide sequence ID" value="NZ_AMRG01000007.1"/>
</dbReference>
<organism evidence="6 7">
    <name type="scientific">Idiomarina xiamenensis 10-D-4</name>
    <dbReference type="NCBI Taxonomy" id="740709"/>
    <lineage>
        <taxon>Bacteria</taxon>
        <taxon>Pseudomonadati</taxon>
        <taxon>Pseudomonadota</taxon>
        <taxon>Gammaproteobacteria</taxon>
        <taxon>Alteromonadales</taxon>
        <taxon>Idiomarinaceae</taxon>
        <taxon>Idiomarina</taxon>
    </lineage>
</organism>
<evidence type="ECO:0000256" key="2">
    <source>
        <dbReference type="ARBA" id="ARBA00023136"/>
    </source>
</evidence>
<dbReference type="PANTHER" id="PTHR37482">
    <property type="entry name" value="OUTER MEMBRANE PROTEIN ASSEMBLY FACTOR BAME"/>
    <property type="match status" value="1"/>
</dbReference>
<comment type="caution">
    <text evidence="6">The sequence shown here is derived from an EMBL/GenBank/DDBJ whole genome shotgun (WGS) entry which is preliminary data.</text>
</comment>
<evidence type="ECO:0000256" key="1">
    <source>
        <dbReference type="ARBA" id="ARBA00022729"/>
    </source>
</evidence>
<comment type="subunit">
    <text evidence="4">Part of the Bam complex.</text>
</comment>
<feature type="domain" description="Outer membrane protein assembly factor BamE" evidence="5">
    <location>
        <begin position="31"/>
        <end position="98"/>
    </location>
</feature>
<comment type="similarity">
    <text evidence="4">Belongs to the BamE family.</text>
</comment>
<keyword evidence="2 4" id="KW-0472">Membrane</keyword>
<dbReference type="EMBL" id="AMRG01000007">
    <property type="protein sequence ID" value="EKE83798.1"/>
    <property type="molecule type" value="Genomic_DNA"/>
</dbReference>
<comment type="subcellular location">
    <subcellularLocation>
        <location evidence="4">Cell outer membrane</location>
        <topology evidence="4">Lipid-anchor</topology>
    </subcellularLocation>
</comment>
<keyword evidence="4 6" id="KW-0449">Lipoprotein</keyword>
<keyword evidence="1 4" id="KW-0732">Signal</keyword>
<dbReference type="InterPro" id="IPR026592">
    <property type="entry name" value="BamE"/>
</dbReference>
<dbReference type="STRING" id="740709.A10D4_06616"/>
<name>K2K7X9_9GAMM</name>
<proteinExistence type="inferred from homology"/>